<dbReference type="EMBL" id="JANPWB010000004">
    <property type="protein sequence ID" value="KAJ1192230.1"/>
    <property type="molecule type" value="Genomic_DNA"/>
</dbReference>
<feature type="region of interest" description="Disordered" evidence="1">
    <location>
        <begin position="48"/>
        <end position="88"/>
    </location>
</feature>
<dbReference type="Proteomes" id="UP001066276">
    <property type="component" value="Chromosome 2_2"/>
</dbReference>
<evidence type="ECO:0000313" key="3">
    <source>
        <dbReference type="Proteomes" id="UP001066276"/>
    </source>
</evidence>
<dbReference type="AlphaFoldDB" id="A0AAV7UT20"/>
<reference evidence="2" key="1">
    <citation type="journal article" date="2022" name="bioRxiv">
        <title>Sequencing and chromosome-scale assembly of the giantPleurodeles waltlgenome.</title>
        <authorList>
            <person name="Brown T."/>
            <person name="Elewa A."/>
            <person name="Iarovenko S."/>
            <person name="Subramanian E."/>
            <person name="Araus A.J."/>
            <person name="Petzold A."/>
            <person name="Susuki M."/>
            <person name="Suzuki K.-i.T."/>
            <person name="Hayashi T."/>
            <person name="Toyoda A."/>
            <person name="Oliveira C."/>
            <person name="Osipova E."/>
            <person name="Leigh N.D."/>
            <person name="Simon A."/>
            <person name="Yun M.H."/>
        </authorList>
    </citation>
    <scope>NUCLEOTIDE SEQUENCE</scope>
    <source>
        <strain evidence="2">20211129_DDA</strain>
        <tissue evidence="2">Liver</tissue>
    </source>
</reference>
<protein>
    <submittedName>
        <fullName evidence="2">Uncharacterized protein</fullName>
    </submittedName>
</protein>
<feature type="compositionally biased region" description="Polar residues" evidence="1">
    <location>
        <begin position="61"/>
        <end position="75"/>
    </location>
</feature>
<sequence length="88" mass="10234">MFTDRPSRERWIPCELQGTVDECELQGEEDMYSVNLRSKPALAWRRRALKGRRSAAPRTAAESQAVTRHSMSTSLEDPERDSRNDRFH</sequence>
<name>A0AAV7UT20_PLEWA</name>
<evidence type="ECO:0000256" key="1">
    <source>
        <dbReference type="SAM" id="MobiDB-lite"/>
    </source>
</evidence>
<accession>A0AAV7UT20</accession>
<comment type="caution">
    <text evidence="2">The sequence shown here is derived from an EMBL/GenBank/DDBJ whole genome shotgun (WGS) entry which is preliminary data.</text>
</comment>
<proteinExistence type="predicted"/>
<gene>
    <name evidence="2" type="ORF">NDU88_001542</name>
</gene>
<keyword evidence="3" id="KW-1185">Reference proteome</keyword>
<evidence type="ECO:0000313" key="2">
    <source>
        <dbReference type="EMBL" id="KAJ1192230.1"/>
    </source>
</evidence>
<organism evidence="2 3">
    <name type="scientific">Pleurodeles waltl</name>
    <name type="common">Iberian ribbed newt</name>
    <dbReference type="NCBI Taxonomy" id="8319"/>
    <lineage>
        <taxon>Eukaryota</taxon>
        <taxon>Metazoa</taxon>
        <taxon>Chordata</taxon>
        <taxon>Craniata</taxon>
        <taxon>Vertebrata</taxon>
        <taxon>Euteleostomi</taxon>
        <taxon>Amphibia</taxon>
        <taxon>Batrachia</taxon>
        <taxon>Caudata</taxon>
        <taxon>Salamandroidea</taxon>
        <taxon>Salamandridae</taxon>
        <taxon>Pleurodelinae</taxon>
        <taxon>Pleurodeles</taxon>
    </lineage>
</organism>